<comment type="caution">
    <text evidence="3">The sequence shown here is derived from an EMBL/GenBank/DDBJ whole genome shotgun (WGS) entry which is preliminary data.</text>
</comment>
<dbReference type="Pfam" id="PF01903">
    <property type="entry name" value="CbiX"/>
    <property type="match status" value="2"/>
</dbReference>
<dbReference type="CDD" id="cd03416">
    <property type="entry name" value="CbiX_SirB_N"/>
    <property type="match status" value="1"/>
</dbReference>
<sequence>MGGPSGVLLVGHGTRDATGTAEFFHLSDRLAEQLASDTVVRPCLLEFQQPTISEAWQSLMRCGVRRVTVAPLLLFSAGHAKGDIPGEVAAAQAVTAASETVRVSYARPISRQAAMIGIVRDRLRETLQNSADTMHAGGRTAIVMVGRGSRDVCASADMQLLSEVAVRGYDAQTQRSLAREFGISSRGLFTTFYAMAEPCLTDTLNAVATSGQFDRIVVQPHLLFAGRLYDAISAQTHRVAVANAAVRFEVSAYLGPSAGVASAIAARIREAQ</sequence>
<evidence type="ECO:0000313" key="3">
    <source>
        <dbReference type="EMBL" id="TWU10637.1"/>
    </source>
</evidence>
<keyword evidence="1" id="KW-0479">Metal-binding</keyword>
<proteinExistence type="predicted"/>
<dbReference type="PANTHER" id="PTHR33542">
    <property type="entry name" value="SIROHYDROCHLORIN FERROCHELATASE, CHLOROPLASTIC"/>
    <property type="match status" value="1"/>
</dbReference>
<dbReference type="PANTHER" id="PTHR33542:SF3">
    <property type="entry name" value="SIROHYDROCHLORIN FERROCHELATASE, CHLOROPLASTIC"/>
    <property type="match status" value="1"/>
</dbReference>
<dbReference type="GO" id="GO:0016852">
    <property type="term" value="F:sirohydrochlorin cobaltochelatase activity"/>
    <property type="evidence" value="ECO:0007669"/>
    <property type="project" value="UniProtKB-EC"/>
</dbReference>
<dbReference type="GO" id="GO:0046872">
    <property type="term" value="F:metal ion binding"/>
    <property type="evidence" value="ECO:0007669"/>
    <property type="project" value="UniProtKB-KW"/>
</dbReference>
<keyword evidence="4" id="KW-1185">Reference proteome</keyword>
<gene>
    <name evidence="3" type="primary">cbiX</name>
    <name evidence="3" type="ORF">Poly21_45430</name>
</gene>
<dbReference type="AlphaFoldDB" id="A0A5C6BG76"/>
<dbReference type="EC" id="4.99.1.3" evidence="3"/>
<dbReference type="Gene3D" id="3.40.50.1400">
    <property type="match status" value="2"/>
</dbReference>
<accession>A0A5C6BG76</accession>
<dbReference type="InterPro" id="IPR002762">
    <property type="entry name" value="CbiX-like"/>
</dbReference>
<name>A0A5C6BG76_9BACT</name>
<evidence type="ECO:0000256" key="1">
    <source>
        <dbReference type="ARBA" id="ARBA00022723"/>
    </source>
</evidence>
<organism evidence="3 4">
    <name type="scientific">Allorhodopirellula heiligendammensis</name>
    <dbReference type="NCBI Taxonomy" id="2714739"/>
    <lineage>
        <taxon>Bacteria</taxon>
        <taxon>Pseudomonadati</taxon>
        <taxon>Planctomycetota</taxon>
        <taxon>Planctomycetia</taxon>
        <taxon>Pirellulales</taxon>
        <taxon>Pirellulaceae</taxon>
        <taxon>Allorhodopirellula</taxon>
    </lineage>
</organism>
<keyword evidence="2 3" id="KW-0456">Lyase</keyword>
<dbReference type="RefSeq" id="WP_302120017.1">
    <property type="nucleotide sequence ID" value="NZ_SJPU01000003.1"/>
</dbReference>
<dbReference type="InterPro" id="IPR050963">
    <property type="entry name" value="Sirohydro_Cobaltochel/CbiX"/>
</dbReference>
<evidence type="ECO:0000256" key="2">
    <source>
        <dbReference type="ARBA" id="ARBA00023239"/>
    </source>
</evidence>
<dbReference type="EMBL" id="SJPU01000003">
    <property type="protein sequence ID" value="TWU10637.1"/>
    <property type="molecule type" value="Genomic_DNA"/>
</dbReference>
<protein>
    <submittedName>
        <fullName evidence="3">Sirohydrochlorin cobaltochelatase</fullName>
        <ecNumber evidence="3">4.99.1.3</ecNumber>
    </submittedName>
</protein>
<dbReference type="Proteomes" id="UP000319908">
    <property type="component" value="Unassembled WGS sequence"/>
</dbReference>
<reference evidence="3 4" key="1">
    <citation type="journal article" date="2020" name="Antonie Van Leeuwenhoek">
        <title>Rhodopirellula heiligendammensis sp. nov., Rhodopirellula pilleata sp. nov., and Rhodopirellula solitaria sp. nov. isolated from natural or artificial marine surfaces in Northern Germany and California, USA, and emended description of the genus Rhodopirellula.</title>
        <authorList>
            <person name="Kallscheuer N."/>
            <person name="Wiegand S."/>
            <person name="Jogler M."/>
            <person name="Boedeker C."/>
            <person name="Peeters S.H."/>
            <person name="Rast P."/>
            <person name="Heuer A."/>
            <person name="Jetten M.S.M."/>
            <person name="Rohde M."/>
            <person name="Jogler C."/>
        </authorList>
    </citation>
    <scope>NUCLEOTIDE SEQUENCE [LARGE SCALE GENOMIC DNA]</scope>
    <source>
        <strain evidence="3 4">Poly21</strain>
    </source>
</reference>
<evidence type="ECO:0000313" key="4">
    <source>
        <dbReference type="Proteomes" id="UP000319908"/>
    </source>
</evidence>
<dbReference type="SUPFAM" id="SSF53800">
    <property type="entry name" value="Chelatase"/>
    <property type="match status" value="1"/>
</dbReference>